<evidence type="ECO:0000313" key="2">
    <source>
        <dbReference type="EMBL" id="KAI5328811.1"/>
    </source>
</evidence>
<evidence type="ECO:0000256" key="1">
    <source>
        <dbReference type="SAM" id="MobiDB-lite"/>
    </source>
</evidence>
<reference evidence="2 3" key="1">
    <citation type="journal article" date="2022" name="G3 (Bethesda)">
        <title>Whole-genome sequence and methylome profiling of the almond [Prunus dulcis (Mill.) D.A. Webb] cultivar 'Nonpareil'.</title>
        <authorList>
            <person name="D'Amico-Willman K.M."/>
            <person name="Ouma W.Z."/>
            <person name="Meulia T."/>
            <person name="Sideli G.M."/>
            <person name="Gradziel T.M."/>
            <person name="Fresnedo-Ramirez J."/>
        </authorList>
    </citation>
    <scope>NUCLEOTIDE SEQUENCE [LARGE SCALE GENOMIC DNA]</scope>
    <source>
        <strain evidence="2">Clone GOH B32 T37-40</strain>
    </source>
</reference>
<dbReference type="EMBL" id="JAJFAZ020000005">
    <property type="protein sequence ID" value="KAI5328811.1"/>
    <property type="molecule type" value="Genomic_DNA"/>
</dbReference>
<evidence type="ECO:0000313" key="3">
    <source>
        <dbReference type="Proteomes" id="UP001054821"/>
    </source>
</evidence>
<sequence>MISIPRNKSINLVRPLYCTIPYFTGRIGASQVLTNPSVRSQGRRALEAKGSFSILLEQINHLLWHRAKLMRTQNECVLEKVENVFIQIFLSKRMELAANFDCMLINSVSNKISKGPREGRTFGTSFWGRHLRNSNKKQRRIGRNEIERTEDFKRDGS</sequence>
<proteinExistence type="predicted"/>
<name>A0AAD4VQ87_PRUDU</name>
<organism evidence="2 3">
    <name type="scientific">Prunus dulcis</name>
    <name type="common">Almond</name>
    <name type="synonym">Amygdalus dulcis</name>
    <dbReference type="NCBI Taxonomy" id="3755"/>
    <lineage>
        <taxon>Eukaryota</taxon>
        <taxon>Viridiplantae</taxon>
        <taxon>Streptophyta</taxon>
        <taxon>Embryophyta</taxon>
        <taxon>Tracheophyta</taxon>
        <taxon>Spermatophyta</taxon>
        <taxon>Magnoliopsida</taxon>
        <taxon>eudicotyledons</taxon>
        <taxon>Gunneridae</taxon>
        <taxon>Pentapetalae</taxon>
        <taxon>rosids</taxon>
        <taxon>fabids</taxon>
        <taxon>Rosales</taxon>
        <taxon>Rosaceae</taxon>
        <taxon>Amygdaloideae</taxon>
        <taxon>Amygdaleae</taxon>
        <taxon>Prunus</taxon>
    </lineage>
</organism>
<dbReference type="AlphaFoldDB" id="A0AAD4VQ87"/>
<comment type="caution">
    <text evidence="2">The sequence shown here is derived from an EMBL/GenBank/DDBJ whole genome shotgun (WGS) entry which is preliminary data.</text>
</comment>
<gene>
    <name evidence="2" type="ORF">L3X38_028208</name>
</gene>
<feature type="compositionally biased region" description="Basic and acidic residues" evidence="1">
    <location>
        <begin position="142"/>
        <end position="157"/>
    </location>
</feature>
<feature type="region of interest" description="Disordered" evidence="1">
    <location>
        <begin position="134"/>
        <end position="157"/>
    </location>
</feature>
<protein>
    <submittedName>
        <fullName evidence="2">Uncharacterized protein</fullName>
    </submittedName>
</protein>
<dbReference type="Proteomes" id="UP001054821">
    <property type="component" value="Chromosome 5"/>
</dbReference>
<accession>A0AAD4VQ87</accession>
<keyword evidence="3" id="KW-1185">Reference proteome</keyword>